<dbReference type="PROSITE" id="PS51450">
    <property type="entry name" value="LRR"/>
    <property type="match status" value="4"/>
</dbReference>
<dbReference type="Proteomes" id="UP000694397">
    <property type="component" value="Chromosome 2"/>
</dbReference>
<feature type="region of interest" description="Disordered" evidence="4">
    <location>
        <begin position="2105"/>
        <end position="2142"/>
    </location>
</feature>
<dbReference type="InterPro" id="IPR001611">
    <property type="entry name" value="Leu-rich_rpt"/>
</dbReference>
<dbReference type="OrthoDB" id="266138at2759"/>
<feature type="compositionally biased region" description="Basic and acidic residues" evidence="4">
    <location>
        <begin position="714"/>
        <end position="734"/>
    </location>
</feature>
<feature type="compositionally biased region" description="Basic and acidic residues" evidence="4">
    <location>
        <begin position="1319"/>
        <end position="1328"/>
    </location>
</feature>
<dbReference type="PROSITE" id="PS50096">
    <property type="entry name" value="IQ"/>
    <property type="match status" value="2"/>
</dbReference>
<dbReference type="InterPro" id="IPR025875">
    <property type="entry name" value="Leu-rich_rpt_4"/>
</dbReference>
<feature type="compositionally biased region" description="Polar residues" evidence="4">
    <location>
        <begin position="2195"/>
        <end position="2205"/>
    </location>
</feature>
<feature type="region of interest" description="Disordered" evidence="4">
    <location>
        <begin position="631"/>
        <end position="734"/>
    </location>
</feature>
<dbReference type="GeneTree" id="ENSGT00940000163898"/>
<feature type="region of interest" description="Disordered" evidence="4">
    <location>
        <begin position="578"/>
        <end position="617"/>
    </location>
</feature>
<evidence type="ECO:0000313" key="5">
    <source>
        <dbReference type="Ensembl" id="ENSSFOP00015021951.2"/>
    </source>
</evidence>
<dbReference type="SMART" id="SM00365">
    <property type="entry name" value="LRR_SD22"/>
    <property type="match status" value="6"/>
</dbReference>
<feature type="region of interest" description="Disordered" evidence="4">
    <location>
        <begin position="1304"/>
        <end position="1328"/>
    </location>
</feature>
<dbReference type="SUPFAM" id="SSF52058">
    <property type="entry name" value="L domain-like"/>
    <property type="match status" value="1"/>
</dbReference>
<evidence type="ECO:0000256" key="4">
    <source>
        <dbReference type="SAM" id="MobiDB-lite"/>
    </source>
</evidence>
<feature type="region of interest" description="Disordered" evidence="4">
    <location>
        <begin position="1806"/>
        <end position="1836"/>
    </location>
</feature>
<feature type="region of interest" description="Disordered" evidence="4">
    <location>
        <begin position="366"/>
        <end position="392"/>
    </location>
</feature>
<feature type="compositionally biased region" description="Basic and acidic residues" evidence="4">
    <location>
        <begin position="2239"/>
        <end position="2249"/>
    </location>
</feature>
<sequence length="2267" mass="265461">MWLLGLFLRSSGFGFESIPAAVPPLIKEPAAESQLCQAFSVPEEQQLSSMADSEMIERMIAEELSQLDPLDLEFVSSGDEDVSDGVDDSRDPVPDTIPESLLICLELNRKRLSAIEEVILEDLEKHNSVNTRGSEHYKDILQGIASELHEDPVQLKERIMSQIEEEELHPHRCMTCPVDVSEGKLTDEDSTYMETEKLFHLELENLEKKLKEEGKKRHEEYRKLTEQFQKAEREEEEKRRSRHRNFQKELKSIEENSIMQQRNGEDLLQFELCQQEKLIAELQKSMEEERQAFEVAQAREQQRIDQMWYRAATVVQASIRAFLVRKRTQVLLNQKREERMKRQQLCLGREKIEREEKLSRDMEEQMMRKEEGEGRIRQENREELSREMEDQNIREEKEERRIRQENEMIKRKAEEQKVREEKVESIITQENEKVRRKMEDHEITEEEKRIRRVNEEKLRRDMEDKKTTVEEEENNISQVKEKMRRKMEDQKIREGEERITQENEEKLKREMDKEMIRKEVEDRRIRQKNEEDLSREMEEQKVREEEMESRITQENEEKLKREMDKEMIRKEVEDRRIRQKNEEDLSREMEEQKVREEEMESRITQENEEKLKREMDKEMIRKEVEDRRIRQKNEEDLSREMEEQKVREEEMESRITQEKEKVRRKMEDHEITEEEKRIRQVNEEKLRRDMEDKKTKVEEEENSISQVKEKIKRKMEDQKVREEEERITQENEEKLRREMDEEMIRKEVEDRRIRQRNEEELSRDMEDQNIVEEEERRIRQENEKVKRKAEQKIREEEVESRIGWETEKLRRKMEDHKITEEEKRIRQVNEEKLRRVMVDKKTTVEEEENKISQVKEKMRRKMADQKIREGEERIRQDNKEKLRRAMEEEMIRKEVEDRRIRQENEELNREMEDHNIRGKEERKIREENEKVQRKVEDHKIREEEETVRQENEEKLRRGMEDHNIKVEEENKIRQVREEMRRKIEEQNIREEEERRIRQESGKMRIKMNDHKIREERIRQENDGKLWRGMEDHNIKVKEEENKISEVREKMRRKMEEQKIGAEEEERRVRQEKEHYERVGNLRRNLVEEQVSEERRTIQEKEYSTKQEKLSRGLKEPEKVEKIWMLKQEQVQLNKDVQRMDEKGQRERDELEANPRMESRCVAEGGRKQNNIKEDALRRIQQVLRRSTGETQEAGDQFPVEELVALDSWEEGGPQCYREIKHFHNTFLNERNQAGVKHLGKSDSLLLGLKDQEGPRESQQSCSPHSVRASFSISPAMECLAPESRGVTDGTESRCGVTSWCAKPAGSGEPTAAGSVHSSTWERSHLPDGTEQKRLGWMKTCTPWSRLATWNKRKAPADRKVVRRGPVSRLPPLSVDTILGPGAQTSLTQVTTVTLEDLPGCSLSTLSECTKLQALTLRRCGLEALEGISRCKDLKYIDVQENAIKFVNCENLENLRVLLLSGNQLTSIHGLESAVNLDVLELSHNRISRIGGLKSFKRLQKLLIDHNQLISTRGLGEVYTLLHLDCSNNHLTSLEDIDSCALLSTLKLHGNNLTETPCLNSHVLMKELYLDDNCITSLDALSVSWLPMLRRISVSQNSLTELPSLSDCVSLQSLDISHNCLSDLLNVQKSLNGCLCLQEIYLTGNPFQKETTWRSALLEMVPGLWKIDGESIGPPPARGTDGGGDPWPSSFLAFCQAQFVQVERTNRKHMSELCSCSPADVPSTIIRHSNELLLLAIEHHYAHEYGDFSLTDKAEGEVHDTLVMESNHHCHQEDIPSSRLVKENVQGAEVLSLTHNNLVQLNQVQETSKNECQDKSSQEDLQYSANTMGEKRESDSLDNVDSFHVSASQYHTESRGKTLKPAGKVPQPDLKLNLKQMAAVIIQSYWRRYRCCKTIPPEGHVSRRDCVCTEAMCATRATVDQEWAATVIQAVWKGYVLRKRLSVALALAQINEPEEDFDEVDVDEFTLDEAALEEGWVNLDPKHLESTTLPFSHQLLQTKSLVNKYTTVKGGASVPLEMPRQAWPSSEAEKMPCWSSSTSIRSYGGSSRTSNSGVSTLSEKAEKILQDWGFTDSHTAHLMLKRAQKMRSERNRKLLGPAARLALFKRNKNKLTPNKTPKKASPEKTDYFKEREPPQAATEDPRWASRAWTNEWLHKQAADASSQSNHFLPEIDPDVLNGKRVQLVAASGYKDGPHQEGSSGSSTATLSVPRRDHCPARRHSAGPARKEAPASGGLNSCPPKNERISFRDNPVRLSAGWGSGKKRSRPGK</sequence>
<reference evidence="5" key="3">
    <citation type="submission" date="2025-09" db="UniProtKB">
        <authorList>
            <consortium name="Ensembl"/>
        </authorList>
    </citation>
    <scope>IDENTIFICATION</scope>
</reference>
<feature type="region of interest" description="Disordered" evidence="4">
    <location>
        <begin position="909"/>
        <end position="962"/>
    </location>
</feature>
<keyword evidence="3" id="KW-0175">Coiled coil</keyword>
<dbReference type="InterPro" id="IPR050836">
    <property type="entry name" value="SDS22/Internalin_LRR"/>
</dbReference>
<dbReference type="Gene3D" id="1.20.5.190">
    <property type="match status" value="1"/>
</dbReference>
<reference evidence="5 6" key="1">
    <citation type="submission" date="2019-04" db="EMBL/GenBank/DDBJ databases">
        <authorList>
            <consortium name="Wellcome Sanger Institute Data Sharing"/>
        </authorList>
    </citation>
    <scope>NUCLEOTIDE SEQUENCE [LARGE SCALE GENOMIC DNA]</scope>
</reference>
<dbReference type="InterPro" id="IPR000048">
    <property type="entry name" value="IQ_motif_EF-hand-BS"/>
</dbReference>
<evidence type="ECO:0000313" key="6">
    <source>
        <dbReference type="Proteomes" id="UP000694397"/>
    </source>
</evidence>
<dbReference type="InterPro" id="IPR003591">
    <property type="entry name" value="Leu-rich_rpt_typical-subtyp"/>
</dbReference>
<dbReference type="PANTHER" id="PTHR46652">
    <property type="entry name" value="LEUCINE-RICH REPEAT AND IQ DOMAIN-CONTAINING PROTEIN 1-RELATED"/>
    <property type="match status" value="1"/>
</dbReference>
<proteinExistence type="predicted"/>
<reference evidence="5" key="2">
    <citation type="submission" date="2025-08" db="UniProtKB">
        <authorList>
            <consortium name="Ensembl"/>
        </authorList>
    </citation>
    <scope>IDENTIFICATION</scope>
</reference>
<dbReference type="Pfam" id="PF12799">
    <property type="entry name" value="LRR_4"/>
    <property type="match status" value="1"/>
</dbReference>
<dbReference type="Gene3D" id="3.80.10.10">
    <property type="entry name" value="Ribonuclease Inhibitor"/>
    <property type="match status" value="2"/>
</dbReference>
<evidence type="ECO:0008006" key="7">
    <source>
        <dbReference type="Google" id="ProtNLM"/>
    </source>
</evidence>
<gene>
    <name evidence="5" type="primary">lrriq1</name>
</gene>
<dbReference type="InterPro" id="IPR032675">
    <property type="entry name" value="LRR_dom_sf"/>
</dbReference>
<keyword evidence="2" id="KW-0677">Repeat</keyword>
<dbReference type="Pfam" id="PF13855">
    <property type="entry name" value="LRR_8"/>
    <property type="match status" value="1"/>
</dbReference>
<accession>A0A8C9RSA1</accession>
<feature type="compositionally biased region" description="Basic and acidic residues" evidence="4">
    <location>
        <begin position="459"/>
        <end position="469"/>
    </location>
</feature>
<evidence type="ECO:0000256" key="3">
    <source>
        <dbReference type="SAM" id="Coils"/>
    </source>
</evidence>
<organism evidence="5 6">
    <name type="scientific">Scleropages formosus</name>
    <name type="common">Asian bonytongue</name>
    <name type="synonym">Osteoglossum formosum</name>
    <dbReference type="NCBI Taxonomy" id="113540"/>
    <lineage>
        <taxon>Eukaryota</taxon>
        <taxon>Metazoa</taxon>
        <taxon>Chordata</taxon>
        <taxon>Craniata</taxon>
        <taxon>Vertebrata</taxon>
        <taxon>Euteleostomi</taxon>
        <taxon>Actinopterygii</taxon>
        <taxon>Neopterygii</taxon>
        <taxon>Teleostei</taxon>
        <taxon>Osteoglossocephala</taxon>
        <taxon>Osteoglossomorpha</taxon>
        <taxon>Osteoglossiformes</taxon>
        <taxon>Osteoglossidae</taxon>
        <taxon>Scleropages</taxon>
    </lineage>
</organism>
<feature type="compositionally biased region" description="Basic and acidic residues" evidence="4">
    <location>
        <begin position="631"/>
        <end position="697"/>
    </location>
</feature>
<feature type="region of interest" description="Disordered" evidence="4">
    <location>
        <begin position="2188"/>
        <end position="2267"/>
    </location>
</feature>
<keyword evidence="1" id="KW-0433">Leucine-rich repeat</keyword>
<dbReference type="CDD" id="cd23767">
    <property type="entry name" value="IQCD"/>
    <property type="match status" value="1"/>
</dbReference>
<feature type="region of interest" description="Disordered" evidence="4">
    <location>
        <begin position="1054"/>
        <end position="1073"/>
    </location>
</feature>
<feature type="compositionally biased region" description="Basic and acidic residues" evidence="4">
    <location>
        <begin position="1807"/>
        <end position="1817"/>
    </location>
</feature>
<keyword evidence="6" id="KW-1185">Reference proteome</keyword>
<feature type="compositionally biased region" description="Basic and acidic residues" evidence="4">
    <location>
        <begin position="486"/>
        <end position="510"/>
    </location>
</feature>
<evidence type="ECO:0000256" key="1">
    <source>
        <dbReference type="ARBA" id="ARBA00022614"/>
    </source>
</evidence>
<feature type="coiled-coil region" evidence="3">
    <location>
        <begin position="203"/>
        <end position="241"/>
    </location>
</feature>
<feature type="region of interest" description="Disordered" evidence="4">
    <location>
        <begin position="459"/>
        <end position="510"/>
    </location>
</feature>
<protein>
    <recommendedName>
        <fullName evidence="7">Leucine-rich repeat and IQ domain-containing protein 1-like</fullName>
    </recommendedName>
</protein>
<feature type="region of interest" description="Disordered" evidence="4">
    <location>
        <begin position="526"/>
        <end position="565"/>
    </location>
</feature>
<dbReference type="PANTHER" id="PTHR46652:SF7">
    <property type="entry name" value="LEUCINE-RICH REPEAT AND IQ DOMAIN-CONTAINING PROTEIN 1"/>
    <property type="match status" value="1"/>
</dbReference>
<evidence type="ECO:0000256" key="2">
    <source>
        <dbReference type="ARBA" id="ARBA00022737"/>
    </source>
</evidence>
<dbReference type="Pfam" id="PF00612">
    <property type="entry name" value="IQ"/>
    <property type="match status" value="3"/>
</dbReference>
<dbReference type="SMART" id="SM00015">
    <property type="entry name" value="IQ"/>
    <property type="match status" value="3"/>
</dbReference>
<feature type="compositionally biased region" description="Basic and acidic residues" evidence="4">
    <location>
        <begin position="2119"/>
        <end position="2142"/>
    </location>
</feature>
<name>A0A8C9RSA1_SCLFO</name>
<dbReference type="Ensembl" id="ENSSFOT00015022197.2">
    <property type="protein sequence ID" value="ENSSFOP00015021951.2"/>
    <property type="gene ID" value="ENSSFOG00015014139.2"/>
</dbReference>
<dbReference type="SMART" id="SM00369">
    <property type="entry name" value="LRR_TYP"/>
    <property type="match status" value="2"/>
</dbReference>